<dbReference type="AlphaFoldDB" id="A0A1H9HHF1"/>
<protein>
    <submittedName>
        <fullName evidence="1">RteC protein</fullName>
    </submittedName>
</protein>
<dbReference type="Pfam" id="PF09357">
    <property type="entry name" value="RteC"/>
    <property type="match status" value="1"/>
</dbReference>
<proteinExistence type="predicted"/>
<evidence type="ECO:0000313" key="1">
    <source>
        <dbReference type="EMBL" id="SEQ61717.1"/>
    </source>
</evidence>
<sequence length="103" mass="12749">MHNLFFVYISQKNNKKSSEKMSEFRRILLFYSGQNKNDKDKIHFFKIIKPKFTSKLIYFKKVRKLETRKSLGSKRIQREYLDSELNKLNINFTENIEFYNYYR</sequence>
<dbReference type="EMBL" id="FOFZ01000003">
    <property type="protein sequence ID" value="SEQ61717.1"/>
    <property type="molecule type" value="Genomic_DNA"/>
</dbReference>
<dbReference type="Proteomes" id="UP000183658">
    <property type="component" value="Unassembled WGS sequence"/>
</dbReference>
<keyword evidence="2" id="KW-1185">Reference proteome</keyword>
<organism evidence="1 2">
    <name type="scientific">Flavobacterium frigoris</name>
    <dbReference type="NCBI Taxonomy" id="229204"/>
    <lineage>
        <taxon>Bacteria</taxon>
        <taxon>Pseudomonadati</taxon>
        <taxon>Bacteroidota</taxon>
        <taxon>Flavobacteriia</taxon>
        <taxon>Flavobacteriales</taxon>
        <taxon>Flavobacteriaceae</taxon>
        <taxon>Flavobacterium</taxon>
    </lineage>
</organism>
<dbReference type="OrthoDB" id="790983at2"/>
<dbReference type="InterPro" id="IPR018534">
    <property type="entry name" value="Tet_reg_excision_RteC"/>
</dbReference>
<reference evidence="2" key="1">
    <citation type="submission" date="2016-10" db="EMBL/GenBank/DDBJ databases">
        <authorList>
            <person name="Varghese N."/>
            <person name="Submissions S."/>
        </authorList>
    </citation>
    <scope>NUCLEOTIDE SEQUENCE [LARGE SCALE GENOMIC DNA]</scope>
    <source>
        <strain evidence="2">DSM 15719</strain>
    </source>
</reference>
<evidence type="ECO:0000313" key="2">
    <source>
        <dbReference type="Proteomes" id="UP000183658"/>
    </source>
</evidence>
<name>A0A1H9HHF1_FLAFI</name>
<accession>A0A1H9HHF1</accession>
<gene>
    <name evidence="1" type="ORF">SAMN05444355_103139</name>
</gene>